<evidence type="ECO:0000313" key="2">
    <source>
        <dbReference type="EMBL" id="MPC23191.1"/>
    </source>
</evidence>
<organism evidence="2 3">
    <name type="scientific">Portunus trituberculatus</name>
    <name type="common">Swimming crab</name>
    <name type="synonym">Neptunus trituberculatus</name>
    <dbReference type="NCBI Taxonomy" id="210409"/>
    <lineage>
        <taxon>Eukaryota</taxon>
        <taxon>Metazoa</taxon>
        <taxon>Ecdysozoa</taxon>
        <taxon>Arthropoda</taxon>
        <taxon>Crustacea</taxon>
        <taxon>Multicrustacea</taxon>
        <taxon>Malacostraca</taxon>
        <taxon>Eumalacostraca</taxon>
        <taxon>Eucarida</taxon>
        <taxon>Decapoda</taxon>
        <taxon>Pleocyemata</taxon>
        <taxon>Brachyura</taxon>
        <taxon>Eubrachyura</taxon>
        <taxon>Portunoidea</taxon>
        <taxon>Portunidae</taxon>
        <taxon>Portuninae</taxon>
        <taxon>Portunus</taxon>
    </lineage>
</organism>
<dbReference type="Proteomes" id="UP000324222">
    <property type="component" value="Unassembled WGS sequence"/>
</dbReference>
<accession>A0A5B7DNJ3</accession>
<reference evidence="2 3" key="1">
    <citation type="submission" date="2019-05" db="EMBL/GenBank/DDBJ databases">
        <title>Another draft genome of Portunus trituberculatus and its Hox gene families provides insights of decapod evolution.</title>
        <authorList>
            <person name="Jeong J.-H."/>
            <person name="Song I."/>
            <person name="Kim S."/>
            <person name="Choi T."/>
            <person name="Kim D."/>
            <person name="Ryu S."/>
            <person name="Kim W."/>
        </authorList>
    </citation>
    <scope>NUCLEOTIDE SEQUENCE [LARGE SCALE GENOMIC DNA]</scope>
    <source>
        <tissue evidence="2">Muscle</tissue>
    </source>
</reference>
<name>A0A5B7DNJ3_PORTR</name>
<feature type="region of interest" description="Disordered" evidence="1">
    <location>
        <begin position="1"/>
        <end position="21"/>
    </location>
</feature>
<feature type="compositionally biased region" description="Basic and acidic residues" evidence="1">
    <location>
        <begin position="64"/>
        <end position="73"/>
    </location>
</feature>
<feature type="compositionally biased region" description="Basic residues" evidence="1">
    <location>
        <begin position="76"/>
        <end position="91"/>
    </location>
</feature>
<evidence type="ECO:0000256" key="1">
    <source>
        <dbReference type="SAM" id="MobiDB-lite"/>
    </source>
</evidence>
<feature type="compositionally biased region" description="Basic and acidic residues" evidence="1">
    <location>
        <begin position="1"/>
        <end position="10"/>
    </location>
</feature>
<sequence>MGTRGGHGEDTGTGTRGPENKLTMQQLVAVLQIPNVNFQKGNRLCNLLQQSKDRRPESPGTSFLRREARERQPGKAVHRRLRRHRRPKHNTKINSQPSSQRHGPLRHTVTA</sequence>
<dbReference type="AlphaFoldDB" id="A0A5B7DNJ3"/>
<dbReference type="EMBL" id="VSRR010001177">
    <property type="protein sequence ID" value="MPC23191.1"/>
    <property type="molecule type" value="Genomic_DNA"/>
</dbReference>
<evidence type="ECO:0000313" key="3">
    <source>
        <dbReference type="Proteomes" id="UP000324222"/>
    </source>
</evidence>
<feature type="region of interest" description="Disordered" evidence="1">
    <location>
        <begin position="48"/>
        <end position="111"/>
    </location>
</feature>
<feature type="compositionally biased region" description="Polar residues" evidence="1">
    <location>
        <begin position="92"/>
        <end position="101"/>
    </location>
</feature>
<gene>
    <name evidence="2" type="ORF">E2C01_016230</name>
</gene>
<keyword evidence="3" id="KW-1185">Reference proteome</keyword>
<proteinExistence type="predicted"/>
<protein>
    <submittedName>
        <fullName evidence="2">Uncharacterized protein</fullName>
    </submittedName>
</protein>
<comment type="caution">
    <text evidence="2">The sequence shown here is derived from an EMBL/GenBank/DDBJ whole genome shotgun (WGS) entry which is preliminary data.</text>
</comment>